<comment type="caution">
    <text evidence="3">The sequence shown here is derived from an EMBL/GenBank/DDBJ whole genome shotgun (WGS) entry which is preliminary data.</text>
</comment>
<keyword evidence="2" id="KW-1133">Transmembrane helix</keyword>
<evidence type="ECO:0000256" key="1">
    <source>
        <dbReference type="SAM" id="MobiDB-lite"/>
    </source>
</evidence>
<keyword evidence="2" id="KW-0812">Transmembrane</keyword>
<keyword evidence="2" id="KW-0472">Membrane</keyword>
<organism evidence="3 4">
    <name type="scientific">Lentzea tibetensis</name>
    <dbReference type="NCBI Taxonomy" id="2591470"/>
    <lineage>
        <taxon>Bacteria</taxon>
        <taxon>Bacillati</taxon>
        <taxon>Actinomycetota</taxon>
        <taxon>Actinomycetes</taxon>
        <taxon>Pseudonocardiales</taxon>
        <taxon>Pseudonocardiaceae</taxon>
        <taxon>Lentzea</taxon>
    </lineage>
</organism>
<name>A0A563EYQ2_9PSEU</name>
<proteinExistence type="predicted"/>
<sequence>MTGTERTPLDPPWSLDLLADLHAGVLDPEADARLRPRVMADPEARSVLAALDATMADLRSLPPIPMPRAVADRIDAALAQEARPAAPVVSLDEARKRRNRRLGMGGGVLAAAAAAIGIALVVVPGGDQADQPPGAQPTQASNTPVGSAQPPMAVKETELGAAVPEVLKAQNYGPLDSQDRLVGCLKGGGITSTAKPLGISPVSLDGRPAVMAILPGGAVAGQFRIVVLDPETCGPDNPQGVIADTTIKPTR</sequence>
<evidence type="ECO:0000313" key="3">
    <source>
        <dbReference type="EMBL" id="TWP52855.1"/>
    </source>
</evidence>
<dbReference type="AlphaFoldDB" id="A0A563EYQ2"/>
<protein>
    <recommendedName>
        <fullName evidence="5">Anti-sigma-M factor RsmA</fullName>
    </recommendedName>
</protein>
<feature type="compositionally biased region" description="Polar residues" evidence="1">
    <location>
        <begin position="136"/>
        <end position="146"/>
    </location>
</feature>
<dbReference type="OrthoDB" id="4566632at2"/>
<keyword evidence="4" id="KW-1185">Reference proteome</keyword>
<dbReference type="Proteomes" id="UP000316639">
    <property type="component" value="Unassembled WGS sequence"/>
</dbReference>
<dbReference type="EMBL" id="VOBR01000004">
    <property type="protein sequence ID" value="TWP52855.1"/>
    <property type="molecule type" value="Genomic_DNA"/>
</dbReference>
<feature type="transmembrane region" description="Helical" evidence="2">
    <location>
        <begin position="102"/>
        <end position="123"/>
    </location>
</feature>
<reference evidence="3 4" key="1">
    <citation type="submission" date="2019-07" db="EMBL/GenBank/DDBJ databases">
        <title>Lentzea xizangensis sp. nov., isolated from Qinghai-Tibetan Plateau Soils.</title>
        <authorList>
            <person name="Huang J."/>
        </authorList>
    </citation>
    <scope>NUCLEOTIDE SEQUENCE [LARGE SCALE GENOMIC DNA]</scope>
    <source>
        <strain evidence="3 4">FXJ1.1311</strain>
    </source>
</reference>
<evidence type="ECO:0000313" key="4">
    <source>
        <dbReference type="Proteomes" id="UP000316639"/>
    </source>
</evidence>
<gene>
    <name evidence="3" type="ORF">FKR81_06975</name>
</gene>
<evidence type="ECO:0000256" key="2">
    <source>
        <dbReference type="SAM" id="Phobius"/>
    </source>
</evidence>
<feature type="region of interest" description="Disordered" evidence="1">
    <location>
        <begin position="127"/>
        <end position="151"/>
    </location>
</feature>
<accession>A0A563EYQ2</accession>
<evidence type="ECO:0008006" key="5">
    <source>
        <dbReference type="Google" id="ProtNLM"/>
    </source>
</evidence>
<dbReference type="RefSeq" id="WP_146350109.1">
    <property type="nucleotide sequence ID" value="NZ_VOBR01000004.1"/>
</dbReference>